<accession>A0A4Y7SB95</accession>
<evidence type="ECO:0000313" key="2">
    <source>
        <dbReference type="EMBL" id="TEB18716.1"/>
    </source>
</evidence>
<evidence type="ECO:0000313" key="3">
    <source>
        <dbReference type="Proteomes" id="UP000298030"/>
    </source>
</evidence>
<gene>
    <name evidence="2" type="ORF">FA13DRAFT_1781116</name>
</gene>
<protein>
    <submittedName>
        <fullName evidence="2">Uncharacterized protein</fullName>
    </submittedName>
</protein>
<evidence type="ECO:0000256" key="1">
    <source>
        <dbReference type="SAM" id="MobiDB-lite"/>
    </source>
</evidence>
<proteinExistence type="predicted"/>
<organism evidence="2 3">
    <name type="scientific">Coprinellus micaceus</name>
    <name type="common">Glistening ink-cap mushroom</name>
    <name type="synonym">Coprinus micaceus</name>
    <dbReference type="NCBI Taxonomy" id="71717"/>
    <lineage>
        <taxon>Eukaryota</taxon>
        <taxon>Fungi</taxon>
        <taxon>Dikarya</taxon>
        <taxon>Basidiomycota</taxon>
        <taxon>Agaricomycotina</taxon>
        <taxon>Agaricomycetes</taxon>
        <taxon>Agaricomycetidae</taxon>
        <taxon>Agaricales</taxon>
        <taxon>Agaricineae</taxon>
        <taxon>Psathyrellaceae</taxon>
        <taxon>Coprinellus</taxon>
    </lineage>
</organism>
<dbReference type="Proteomes" id="UP000298030">
    <property type="component" value="Unassembled WGS sequence"/>
</dbReference>
<feature type="region of interest" description="Disordered" evidence="1">
    <location>
        <begin position="1"/>
        <end position="30"/>
    </location>
</feature>
<sequence>MRFAPRNCSSSGSRHSSLPAGTTQTGPSRARAPFGICMLRAVSLSTSAVPPRQRRNGWLIKEPMGIEPLAEIRTHFTAKAMKAPIQLGAARNTTCATQGQKATTPSRKYELDFVAGSGIDPRRLESARGGHTPIKTIAK</sequence>
<dbReference type="EMBL" id="QPFP01000231">
    <property type="protein sequence ID" value="TEB18716.1"/>
    <property type="molecule type" value="Genomic_DNA"/>
</dbReference>
<reference evidence="2 3" key="1">
    <citation type="journal article" date="2019" name="Nat. Ecol. Evol.">
        <title>Megaphylogeny resolves global patterns of mushroom evolution.</title>
        <authorList>
            <person name="Varga T."/>
            <person name="Krizsan K."/>
            <person name="Foldi C."/>
            <person name="Dima B."/>
            <person name="Sanchez-Garcia M."/>
            <person name="Sanchez-Ramirez S."/>
            <person name="Szollosi G.J."/>
            <person name="Szarkandi J.G."/>
            <person name="Papp V."/>
            <person name="Albert L."/>
            <person name="Andreopoulos W."/>
            <person name="Angelini C."/>
            <person name="Antonin V."/>
            <person name="Barry K.W."/>
            <person name="Bougher N.L."/>
            <person name="Buchanan P."/>
            <person name="Buyck B."/>
            <person name="Bense V."/>
            <person name="Catcheside P."/>
            <person name="Chovatia M."/>
            <person name="Cooper J."/>
            <person name="Damon W."/>
            <person name="Desjardin D."/>
            <person name="Finy P."/>
            <person name="Geml J."/>
            <person name="Haridas S."/>
            <person name="Hughes K."/>
            <person name="Justo A."/>
            <person name="Karasinski D."/>
            <person name="Kautmanova I."/>
            <person name="Kiss B."/>
            <person name="Kocsube S."/>
            <person name="Kotiranta H."/>
            <person name="LaButti K.M."/>
            <person name="Lechner B.E."/>
            <person name="Liimatainen K."/>
            <person name="Lipzen A."/>
            <person name="Lukacs Z."/>
            <person name="Mihaltcheva S."/>
            <person name="Morgado L.N."/>
            <person name="Niskanen T."/>
            <person name="Noordeloos M.E."/>
            <person name="Ohm R.A."/>
            <person name="Ortiz-Santana B."/>
            <person name="Ovrebo C."/>
            <person name="Racz N."/>
            <person name="Riley R."/>
            <person name="Savchenko A."/>
            <person name="Shiryaev A."/>
            <person name="Soop K."/>
            <person name="Spirin V."/>
            <person name="Szebenyi C."/>
            <person name="Tomsovsky M."/>
            <person name="Tulloss R.E."/>
            <person name="Uehling J."/>
            <person name="Grigoriev I.V."/>
            <person name="Vagvolgyi C."/>
            <person name="Papp T."/>
            <person name="Martin F.M."/>
            <person name="Miettinen O."/>
            <person name="Hibbett D.S."/>
            <person name="Nagy L.G."/>
        </authorList>
    </citation>
    <scope>NUCLEOTIDE SEQUENCE [LARGE SCALE GENOMIC DNA]</scope>
    <source>
        <strain evidence="2 3">FP101781</strain>
    </source>
</reference>
<comment type="caution">
    <text evidence="2">The sequence shown here is derived from an EMBL/GenBank/DDBJ whole genome shotgun (WGS) entry which is preliminary data.</text>
</comment>
<name>A0A4Y7SB95_COPMI</name>
<dbReference type="AlphaFoldDB" id="A0A4Y7SB95"/>
<keyword evidence="3" id="KW-1185">Reference proteome</keyword>